<organism evidence="1 2">
    <name type="scientific">Actinomadura rubrobrunea</name>
    <dbReference type="NCBI Taxonomy" id="115335"/>
    <lineage>
        <taxon>Bacteria</taxon>
        <taxon>Bacillati</taxon>
        <taxon>Actinomycetota</taxon>
        <taxon>Actinomycetes</taxon>
        <taxon>Streptosporangiales</taxon>
        <taxon>Thermomonosporaceae</taxon>
        <taxon>Actinomadura</taxon>
    </lineage>
</organism>
<gene>
    <name evidence="1" type="ORF">Arub01_16270</name>
</gene>
<dbReference type="EMBL" id="BSRZ01000002">
    <property type="protein sequence ID" value="GLW63383.1"/>
    <property type="molecule type" value="Genomic_DNA"/>
</dbReference>
<sequence>MGADRGHVERACWVGPGGLRVAAVRLNGAHRVWADAVGIPAEVQGAFLVTDGGACVGRGYYATVEELAEVVDLAALRPCDPEA</sequence>
<evidence type="ECO:0000313" key="2">
    <source>
        <dbReference type="Proteomes" id="UP001165124"/>
    </source>
</evidence>
<dbReference type="Proteomes" id="UP001165124">
    <property type="component" value="Unassembled WGS sequence"/>
</dbReference>
<keyword evidence="2" id="KW-1185">Reference proteome</keyword>
<evidence type="ECO:0000313" key="1">
    <source>
        <dbReference type="EMBL" id="GLW63383.1"/>
    </source>
</evidence>
<accession>A0A9W6PUW2</accession>
<name>A0A9W6PUW2_9ACTN</name>
<dbReference type="AlphaFoldDB" id="A0A9W6PUW2"/>
<protein>
    <submittedName>
        <fullName evidence="1">Uncharacterized protein</fullName>
    </submittedName>
</protein>
<dbReference type="RefSeq" id="WP_227022988.1">
    <property type="nucleotide sequence ID" value="NZ_BSRZ01000002.1"/>
</dbReference>
<comment type="caution">
    <text evidence="1">The sequence shown here is derived from an EMBL/GenBank/DDBJ whole genome shotgun (WGS) entry which is preliminary data.</text>
</comment>
<reference evidence="1" key="1">
    <citation type="submission" date="2023-02" db="EMBL/GenBank/DDBJ databases">
        <title>Actinomadura rubrobrunea NBRC 14622.</title>
        <authorList>
            <person name="Ichikawa N."/>
            <person name="Sato H."/>
            <person name="Tonouchi N."/>
        </authorList>
    </citation>
    <scope>NUCLEOTIDE SEQUENCE</scope>
    <source>
        <strain evidence="1">NBRC 14622</strain>
    </source>
</reference>
<proteinExistence type="predicted"/>